<comment type="caution">
    <text evidence="1">The sequence shown here is derived from an EMBL/GenBank/DDBJ whole genome shotgun (WGS) entry which is preliminary data.</text>
</comment>
<accession>A0A4R8I4G0</accession>
<dbReference type="Proteomes" id="UP000295313">
    <property type="component" value="Unassembled WGS sequence"/>
</dbReference>
<evidence type="ECO:0000313" key="2">
    <source>
        <dbReference type="Proteomes" id="UP000295313"/>
    </source>
</evidence>
<protein>
    <submittedName>
        <fullName evidence="1">Uncharacterized protein</fullName>
    </submittedName>
</protein>
<dbReference type="RefSeq" id="WP_166668258.1">
    <property type="nucleotide sequence ID" value="NZ_SOEO01000010.1"/>
</dbReference>
<dbReference type="AlphaFoldDB" id="A0A4R8I4G0"/>
<evidence type="ECO:0000313" key="1">
    <source>
        <dbReference type="EMBL" id="TDX82003.1"/>
    </source>
</evidence>
<reference evidence="1 2" key="1">
    <citation type="submission" date="2019-03" db="EMBL/GenBank/DDBJ databases">
        <title>Genomic Encyclopedia of Type Strains, Phase III (KMG-III): the genomes of soil and plant-associated and newly described type strains.</title>
        <authorList>
            <person name="Whitman W."/>
        </authorList>
    </citation>
    <scope>NUCLEOTIDE SEQUENCE [LARGE SCALE GENOMIC DNA]</scope>
    <source>
        <strain evidence="1 2">CGMCC 1.12802</strain>
    </source>
</reference>
<proteinExistence type="predicted"/>
<organism evidence="1 2">
    <name type="scientific">Epilithonimonas xixisoli</name>
    <dbReference type="NCBI Taxonomy" id="1476462"/>
    <lineage>
        <taxon>Bacteria</taxon>
        <taxon>Pseudomonadati</taxon>
        <taxon>Bacteroidota</taxon>
        <taxon>Flavobacteriia</taxon>
        <taxon>Flavobacteriales</taxon>
        <taxon>Weeksellaceae</taxon>
        <taxon>Chryseobacterium group</taxon>
        <taxon>Epilithonimonas</taxon>
    </lineage>
</organism>
<sequence>MIDIKKLEEKEVVFSNVKPTEKEDIEFSKFLKERKLKKQRPQNKPKKVKA</sequence>
<keyword evidence="2" id="KW-1185">Reference proteome</keyword>
<gene>
    <name evidence="1" type="ORF">B0I22_3445</name>
</gene>
<name>A0A4R8I4G0_9FLAO</name>
<dbReference type="EMBL" id="SOEO01000010">
    <property type="protein sequence ID" value="TDX82003.1"/>
    <property type="molecule type" value="Genomic_DNA"/>
</dbReference>